<dbReference type="Proteomes" id="UP001178461">
    <property type="component" value="Chromosome Z"/>
</dbReference>
<dbReference type="PROSITE" id="PS01186">
    <property type="entry name" value="EGF_2"/>
    <property type="match status" value="1"/>
</dbReference>
<dbReference type="PANTHER" id="PTHR11219">
    <property type="entry name" value="TENEURIN AND N-ACETYLGLUCOSAMINE-1-PHOSPHODIESTER ALPHA-N-ACETYLGLUCOSAMINIDASE"/>
    <property type="match status" value="1"/>
</dbReference>
<dbReference type="InterPro" id="IPR000742">
    <property type="entry name" value="EGF"/>
</dbReference>
<dbReference type="EMBL" id="OX395140">
    <property type="protein sequence ID" value="CAI5793784.1"/>
    <property type="molecule type" value="Genomic_DNA"/>
</dbReference>
<dbReference type="Pfam" id="PF23106">
    <property type="entry name" value="EGF_Teneurin"/>
    <property type="match status" value="2"/>
</dbReference>
<keyword evidence="7" id="KW-1185">Reference proteome</keyword>
<dbReference type="PROSITE" id="PS00022">
    <property type="entry name" value="EGF_1"/>
    <property type="match status" value="1"/>
</dbReference>
<sequence length="66" mass="6861">DCLDPMCSGHGVCVQGECHCSMGWGGVSCETSLPICQEQCSGHGSFLLDTGVCNCDPKWTGSDCST</sequence>
<dbReference type="GO" id="GO:0043005">
    <property type="term" value="C:neuron projection"/>
    <property type="evidence" value="ECO:0007669"/>
    <property type="project" value="TreeGrafter"/>
</dbReference>
<dbReference type="PANTHER" id="PTHR11219:SF7">
    <property type="entry name" value="TENEURIN-1"/>
    <property type="match status" value="1"/>
</dbReference>
<evidence type="ECO:0000256" key="2">
    <source>
        <dbReference type="ARBA" id="ARBA00022737"/>
    </source>
</evidence>
<feature type="domain" description="EGF-like" evidence="4">
    <location>
        <begin position="53"/>
        <end position="64"/>
    </location>
</feature>
<dbReference type="GO" id="GO:0007157">
    <property type="term" value="P:heterophilic cell-cell adhesion via plasma membrane cell adhesion molecules"/>
    <property type="evidence" value="ECO:0007669"/>
    <property type="project" value="TreeGrafter"/>
</dbReference>
<feature type="domain" description="EGF-like" evidence="5">
    <location>
        <begin position="18"/>
        <end position="29"/>
    </location>
</feature>
<dbReference type="FunFam" id="2.10.25.10:FF:000021">
    <property type="entry name" value="Teneurin transmembrane protein 2"/>
    <property type="match status" value="1"/>
</dbReference>
<evidence type="ECO:0000256" key="1">
    <source>
        <dbReference type="ARBA" id="ARBA00022536"/>
    </source>
</evidence>
<evidence type="ECO:0000256" key="3">
    <source>
        <dbReference type="ARBA" id="ARBA00023157"/>
    </source>
</evidence>
<evidence type="ECO:0000313" key="6">
    <source>
        <dbReference type="EMBL" id="CAI5793784.1"/>
    </source>
</evidence>
<dbReference type="SMART" id="SM00181">
    <property type="entry name" value="EGF"/>
    <property type="match status" value="2"/>
</dbReference>
<dbReference type="Gene3D" id="2.10.25.10">
    <property type="entry name" value="Laminin"/>
    <property type="match status" value="2"/>
</dbReference>
<proteinExistence type="predicted"/>
<keyword evidence="1" id="KW-0245">EGF-like domain</keyword>
<name>A0AA35LDV3_9SAUR</name>
<accession>A0AA35LDV3</accession>
<dbReference type="GO" id="GO:0046982">
    <property type="term" value="F:protein heterodimerization activity"/>
    <property type="evidence" value="ECO:0007669"/>
    <property type="project" value="TreeGrafter"/>
</dbReference>
<organism evidence="6 7">
    <name type="scientific">Podarcis lilfordi</name>
    <name type="common">Lilford's wall lizard</name>
    <dbReference type="NCBI Taxonomy" id="74358"/>
    <lineage>
        <taxon>Eukaryota</taxon>
        <taxon>Metazoa</taxon>
        <taxon>Chordata</taxon>
        <taxon>Craniata</taxon>
        <taxon>Vertebrata</taxon>
        <taxon>Euteleostomi</taxon>
        <taxon>Lepidosauria</taxon>
        <taxon>Squamata</taxon>
        <taxon>Bifurcata</taxon>
        <taxon>Unidentata</taxon>
        <taxon>Episquamata</taxon>
        <taxon>Laterata</taxon>
        <taxon>Lacertibaenia</taxon>
        <taxon>Lacertidae</taxon>
        <taxon>Podarcis</taxon>
    </lineage>
</organism>
<evidence type="ECO:0000259" key="5">
    <source>
        <dbReference type="PROSITE" id="PS01186"/>
    </source>
</evidence>
<reference evidence="6" key="1">
    <citation type="submission" date="2022-12" db="EMBL/GenBank/DDBJ databases">
        <authorList>
            <person name="Alioto T."/>
            <person name="Alioto T."/>
            <person name="Gomez Garrido J."/>
        </authorList>
    </citation>
    <scope>NUCLEOTIDE SEQUENCE</scope>
</reference>
<dbReference type="InterPro" id="IPR051216">
    <property type="entry name" value="Teneurin"/>
</dbReference>
<feature type="non-terminal residue" evidence="6">
    <location>
        <position position="66"/>
    </location>
</feature>
<keyword evidence="2" id="KW-0677">Repeat</keyword>
<dbReference type="SUPFAM" id="SSF57196">
    <property type="entry name" value="EGF/Laminin"/>
    <property type="match status" value="1"/>
</dbReference>
<gene>
    <name evidence="6" type="ORF">PODLI_1B002635</name>
</gene>
<dbReference type="AlphaFoldDB" id="A0AA35LDV3"/>
<feature type="non-terminal residue" evidence="6">
    <location>
        <position position="1"/>
    </location>
</feature>
<evidence type="ECO:0000259" key="4">
    <source>
        <dbReference type="PROSITE" id="PS00022"/>
    </source>
</evidence>
<dbReference type="GO" id="GO:0042803">
    <property type="term" value="F:protein homodimerization activity"/>
    <property type="evidence" value="ECO:0007669"/>
    <property type="project" value="TreeGrafter"/>
</dbReference>
<dbReference type="GO" id="GO:0048666">
    <property type="term" value="P:neuron development"/>
    <property type="evidence" value="ECO:0007669"/>
    <property type="project" value="TreeGrafter"/>
</dbReference>
<dbReference type="FunFam" id="2.10.25.10:FF:000016">
    <property type="entry name" value="Teneurin transmembrane protein 2"/>
    <property type="match status" value="1"/>
</dbReference>
<evidence type="ECO:0000313" key="7">
    <source>
        <dbReference type="Proteomes" id="UP001178461"/>
    </source>
</evidence>
<keyword evidence="3" id="KW-1015">Disulfide bond</keyword>
<protein>
    <submittedName>
        <fullName evidence="6">Teneurin-1-like</fullName>
    </submittedName>
</protein>
<dbReference type="GO" id="GO:0050839">
    <property type="term" value="F:cell adhesion molecule binding"/>
    <property type="evidence" value="ECO:0007669"/>
    <property type="project" value="TreeGrafter"/>
</dbReference>